<dbReference type="Gene3D" id="3.40.630.30">
    <property type="match status" value="1"/>
</dbReference>
<accession>A0ABP3HG61</accession>
<dbReference type="PROSITE" id="PS51186">
    <property type="entry name" value="GNAT"/>
    <property type="match status" value="1"/>
</dbReference>
<reference evidence="3" key="1">
    <citation type="journal article" date="2019" name="Int. J. Syst. Evol. Microbiol.">
        <title>The Global Catalogue of Microorganisms (GCM) 10K type strain sequencing project: providing services to taxonomists for standard genome sequencing and annotation.</title>
        <authorList>
            <consortium name="The Broad Institute Genomics Platform"/>
            <consortium name="The Broad Institute Genome Sequencing Center for Infectious Disease"/>
            <person name="Wu L."/>
            <person name="Ma J."/>
        </authorList>
    </citation>
    <scope>NUCLEOTIDE SEQUENCE [LARGE SCALE GENOMIC DNA]</scope>
    <source>
        <strain evidence="3">JCM 13378</strain>
    </source>
</reference>
<evidence type="ECO:0000313" key="2">
    <source>
        <dbReference type="EMBL" id="GAA0369094.1"/>
    </source>
</evidence>
<feature type="domain" description="N-acetyltransferase" evidence="1">
    <location>
        <begin position="11"/>
        <end position="164"/>
    </location>
</feature>
<dbReference type="Pfam" id="PF00583">
    <property type="entry name" value="Acetyltransf_1"/>
    <property type="match status" value="1"/>
</dbReference>
<proteinExistence type="predicted"/>
<dbReference type="CDD" id="cd04301">
    <property type="entry name" value="NAT_SF"/>
    <property type="match status" value="1"/>
</dbReference>
<comment type="caution">
    <text evidence="2">The sequence shown here is derived from an EMBL/GenBank/DDBJ whole genome shotgun (WGS) entry which is preliminary data.</text>
</comment>
<keyword evidence="3" id="KW-1185">Reference proteome</keyword>
<dbReference type="InterPro" id="IPR000182">
    <property type="entry name" value="GNAT_dom"/>
</dbReference>
<organism evidence="2 3">
    <name type="scientific">Bowmanella denitrificans</name>
    <dbReference type="NCBI Taxonomy" id="366582"/>
    <lineage>
        <taxon>Bacteria</taxon>
        <taxon>Pseudomonadati</taxon>
        <taxon>Pseudomonadota</taxon>
        <taxon>Gammaproteobacteria</taxon>
        <taxon>Alteromonadales</taxon>
        <taxon>Alteromonadaceae</taxon>
        <taxon>Bowmanella</taxon>
    </lineage>
</organism>
<evidence type="ECO:0000259" key="1">
    <source>
        <dbReference type="PROSITE" id="PS51186"/>
    </source>
</evidence>
<protein>
    <recommendedName>
        <fullName evidence="1">N-acetyltransferase domain-containing protein</fullName>
    </recommendedName>
</protein>
<sequence>MYLSRTRDLKMQLSKATPDCLAEISQWFDSEDSLKIWGGPAMQYPFDLQSLRRDTRIDELPSWLLMENNQLLGFGQYYLREGRCHLGRLVIAPEQRGRGLAKVLIQQLSRLGSQELQTCEVSLFVLAHNQVAHRCYLAMGFVEIQYPGPSMGIDNCLYMVAAADHISDTISQPSKGNETSGFLV</sequence>
<gene>
    <name evidence="2" type="ORF">GCM10009092_36680</name>
</gene>
<dbReference type="Proteomes" id="UP001501757">
    <property type="component" value="Unassembled WGS sequence"/>
</dbReference>
<dbReference type="EMBL" id="BAAAEI010000023">
    <property type="protein sequence ID" value="GAA0369094.1"/>
    <property type="molecule type" value="Genomic_DNA"/>
</dbReference>
<evidence type="ECO:0000313" key="3">
    <source>
        <dbReference type="Proteomes" id="UP001501757"/>
    </source>
</evidence>
<dbReference type="InterPro" id="IPR016181">
    <property type="entry name" value="Acyl_CoA_acyltransferase"/>
</dbReference>
<name>A0ABP3HG61_9ALTE</name>
<dbReference type="SUPFAM" id="SSF55729">
    <property type="entry name" value="Acyl-CoA N-acyltransferases (Nat)"/>
    <property type="match status" value="1"/>
</dbReference>